<dbReference type="PANTHER" id="PTHR11017:SF544">
    <property type="entry name" value="ADP-RIBOSYL CYCLASE_CYCLIC ADP-RIBOSE HYDROLASE"/>
    <property type="match status" value="1"/>
</dbReference>
<dbReference type="SUPFAM" id="SSF52200">
    <property type="entry name" value="Toll/Interleukin receptor TIR domain"/>
    <property type="match status" value="1"/>
</dbReference>
<evidence type="ECO:0000313" key="8">
    <source>
        <dbReference type="Proteomes" id="UP001172457"/>
    </source>
</evidence>
<dbReference type="FunFam" id="3.40.50.10140:FF:000007">
    <property type="entry name" value="Disease resistance protein (TIR-NBS-LRR class)"/>
    <property type="match status" value="1"/>
</dbReference>
<feature type="compositionally biased region" description="Low complexity" evidence="5">
    <location>
        <begin position="1336"/>
        <end position="1359"/>
    </location>
</feature>
<accession>A0AA38TJ94</accession>
<keyword evidence="1" id="KW-0433">Leucine-rich repeat</keyword>
<dbReference type="InterPro" id="IPR003591">
    <property type="entry name" value="Leu-rich_rpt_typical-subtyp"/>
</dbReference>
<dbReference type="SMART" id="SM00369">
    <property type="entry name" value="LRR_TYP"/>
    <property type="match status" value="7"/>
</dbReference>
<evidence type="ECO:0000313" key="7">
    <source>
        <dbReference type="EMBL" id="KAJ9556346.1"/>
    </source>
</evidence>
<dbReference type="SMART" id="SM00255">
    <property type="entry name" value="TIR"/>
    <property type="match status" value="1"/>
</dbReference>
<keyword evidence="2" id="KW-0677">Repeat</keyword>
<evidence type="ECO:0000256" key="4">
    <source>
        <dbReference type="ARBA" id="ARBA00023027"/>
    </source>
</evidence>
<dbReference type="Proteomes" id="UP001172457">
    <property type="component" value="Chromosome 3"/>
</dbReference>
<dbReference type="InterPro" id="IPR036390">
    <property type="entry name" value="WH_DNA-bd_sf"/>
</dbReference>
<dbReference type="InterPro" id="IPR035897">
    <property type="entry name" value="Toll_tir_struct_dom_sf"/>
</dbReference>
<feature type="domain" description="TIR" evidence="6">
    <location>
        <begin position="14"/>
        <end position="179"/>
    </location>
</feature>
<proteinExistence type="predicted"/>
<protein>
    <recommendedName>
        <fullName evidence="6">TIR domain-containing protein</fullName>
    </recommendedName>
</protein>
<comment type="caution">
    <text evidence="7">The sequence shown here is derived from an EMBL/GenBank/DDBJ whole genome shotgun (WGS) entry which is preliminary data.</text>
</comment>
<feature type="region of interest" description="Disordered" evidence="5">
    <location>
        <begin position="1327"/>
        <end position="1359"/>
    </location>
</feature>
<dbReference type="SUPFAM" id="SSF52058">
    <property type="entry name" value="L domain-like"/>
    <property type="match status" value="2"/>
</dbReference>
<dbReference type="Pfam" id="PF00931">
    <property type="entry name" value="NB-ARC"/>
    <property type="match status" value="1"/>
</dbReference>
<dbReference type="SUPFAM" id="SSF46785">
    <property type="entry name" value="Winged helix' DNA-binding domain"/>
    <property type="match status" value="1"/>
</dbReference>
<dbReference type="PANTHER" id="PTHR11017">
    <property type="entry name" value="LEUCINE-RICH REPEAT-CONTAINING PROTEIN"/>
    <property type="match status" value="1"/>
</dbReference>
<dbReference type="GO" id="GO:0006952">
    <property type="term" value="P:defense response"/>
    <property type="evidence" value="ECO:0007669"/>
    <property type="project" value="UniProtKB-KW"/>
</dbReference>
<dbReference type="InterPro" id="IPR058192">
    <property type="entry name" value="WHD_ROQ1-like"/>
</dbReference>
<dbReference type="GO" id="GO:0007165">
    <property type="term" value="P:signal transduction"/>
    <property type="evidence" value="ECO:0007669"/>
    <property type="project" value="InterPro"/>
</dbReference>
<keyword evidence="4" id="KW-0520">NAD</keyword>
<keyword evidence="3" id="KW-0611">Plant defense</keyword>
<dbReference type="Gene3D" id="1.10.8.430">
    <property type="entry name" value="Helical domain of apoptotic protease-activating factors"/>
    <property type="match status" value="1"/>
</dbReference>
<dbReference type="InterPro" id="IPR027417">
    <property type="entry name" value="P-loop_NTPase"/>
</dbReference>
<dbReference type="EMBL" id="JARYMX010000003">
    <property type="protein sequence ID" value="KAJ9556346.1"/>
    <property type="molecule type" value="Genomic_DNA"/>
</dbReference>
<dbReference type="Gene3D" id="3.40.50.300">
    <property type="entry name" value="P-loop containing nucleotide triphosphate hydrolases"/>
    <property type="match status" value="1"/>
</dbReference>
<name>A0AA38TJ94_9ASTR</name>
<dbReference type="InterPro" id="IPR000157">
    <property type="entry name" value="TIR_dom"/>
</dbReference>
<dbReference type="GO" id="GO:0043531">
    <property type="term" value="F:ADP binding"/>
    <property type="evidence" value="ECO:0007669"/>
    <property type="project" value="InterPro"/>
</dbReference>
<gene>
    <name evidence="7" type="ORF">OSB04_010960</name>
</gene>
<dbReference type="PROSITE" id="PS50104">
    <property type="entry name" value="TIR"/>
    <property type="match status" value="1"/>
</dbReference>
<evidence type="ECO:0000256" key="5">
    <source>
        <dbReference type="SAM" id="MobiDB-lite"/>
    </source>
</evidence>
<dbReference type="PRINTS" id="PR00364">
    <property type="entry name" value="DISEASERSIST"/>
</dbReference>
<dbReference type="Pfam" id="PF01582">
    <property type="entry name" value="TIR"/>
    <property type="match status" value="1"/>
</dbReference>
<dbReference type="Gene3D" id="3.40.50.10140">
    <property type="entry name" value="Toll/interleukin-1 receptor homology (TIR) domain"/>
    <property type="match status" value="1"/>
</dbReference>
<dbReference type="SUPFAM" id="SSF52540">
    <property type="entry name" value="P-loop containing nucleoside triphosphate hydrolases"/>
    <property type="match status" value="1"/>
</dbReference>
<evidence type="ECO:0000256" key="2">
    <source>
        <dbReference type="ARBA" id="ARBA00022737"/>
    </source>
</evidence>
<evidence type="ECO:0000259" key="6">
    <source>
        <dbReference type="PROSITE" id="PS50104"/>
    </source>
</evidence>
<dbReference type="InterPro" id="IPR044974">
    <property type="entry name" value="Disease_R_plants"/>
</dbReference>
<dbReference type="InterPro" id="IPR032675">
    <property type="entry name" value="LRR_dom_sf"/>
</dbReference>
<evidence type="ECO:0000256" key="1">
    <source>
        <dbReference type="ARBA" id="ARBA00022614"/>
    </source>
</evidence>
<keyword evidence="8" id="KW-1185">Reference proteome</keyword>
<dbReference type="Pfam" id="PF23282">
    <property type="entry name" value="WHD_ROQ1"/>
    <property type="match status" value="1"/>
</dbReference>
<dbReference type="Gene3D" id="3.80.10.10">
    <property type="entry name" value="Ribonuclease Inhibitor"/>
    <property type="match status" value="4"/>
</dbReference>
<evidence type="ECO:0000256" key="3">
    <source>
        <dbReference type="ARBA" id="ARBA00022821"/>
    </source>
</evidence>
<dbReference type="InterPro" id="IPR002182">
    <property type="entry name" value="NB-ARC"/>
</dbReference>
<dbReference type="InterPro" id="IPR042197">
    <property type="entry name" value="Apaf_helical"/>
</dbReference>
<reference evidence="7" key="1">
    <citation type="submission" date="2023-03" db="EMBL/GenBank/DDBJ databases">
        <title>Chromosome-scale reference genome and RAD-based genetic map of yellow starthistle (Centaurea solstitialis) reveal putative structural variation and QTLs associated with invader traits.</title>
        <authorList>
            <person name="Reatini B."/>
            <person name="Cang F.A."/>
            <person name="Jiang Q."/>
            <person name="Mckibben M.T.W."/>
            <person name="Barker M.S."/>
            <person name="Rieseberg L.H."/>
            <person name="Dlugosch K.M."/>
        </authorList>
    </citation>
    <scope>NUCLEOTIDE SEQUENCE</scope>
    <source>
        <strain evidence="7">CAN-66</strain>
        <tissue evidence="7">Leaf</tissue>
    </source>
</reference>
<organism evidence="7 8">
    <name type="scientific">Centaurea solstitialis</name>
    <name type="common">yellow star-thistle</name>
    <dbReference type="NCBI Taxonomy" id="347529"/>
    <lineage>
        <taxon>Eukaryota</taxon>
        <taxon>Viridiplantae</taxon>
        <taxon>Streptophyta</taxon>
        <taxon>Embryophyta</taxon>
        <taxon>Tracheophyta</taxon>
        <taxon>Spermatophyta</taxon>
        <taxon>Magnoliopsida</taxon>
        <taxon>eudicotyledons</taxon>
        <taxon>Gunneridae</taxon>
        <taxon>Pentapetalae</taxon>
        <taxon>asterids</taxon>
        <taxon>campanulids</taxon>
        <taxon>Asterales</taxon>
        <taxon>Asteraceae</taxon>
        <taxon>Carduoideae</taxon>
        <taxon>Cardueae</taxon>
        <taxon>Centaureinae</taxon>
        <taxon>Centaurea</taxon>
    </lineage>
</organism>
<sequence length="1432" mass="163391">MASSSTSSIPKTSFKYDVFLSFRGEDTRTNFVDHLYHALQRQNIETYKDDKNLEKGKKISKELIEAIEESRFHVIIFSKNYASSSWCLDELVKIIECQETQTGHTVYPIFYHVEPTQVRKQSGEFGKAFSKHENDEAAEKWRKALADATSFSGRDLCATADGHEVEFIELVVEDISLKLPTVNADGNLIGMRNRISGMVSSLNTFPNEACMIGIWGMGGSGKTTLARAVFDQIRTEFEGSSFVENVRERSDSLLLGLQSLQQQVLRDVSKRQNIFVNGVLEGKTEMKKKMHGIKVLVVLDDVDHLDQLKALAGELNWFKSGSRIIITTRDKQVLVAHKVNLIHDVSLLTDEEAVCLLSRCAFGREIPIPEYKGLSKEVVKYAAGLPLTITILGSSLCEAKEHEWLDTIKRLKKIPLKETLQKLELSYMGLDDDCKEMFLDVACIMKGWIIKEAIKALESCGFHAIHGLNVLQKRSLITISEHGYLYMHDHIQEMGRYIVRHSNLDEPGRHTRLWIREEIEDILANDLVTEATCIKLSALEVNQETIIKGLKKMEKLRFLLVKGSRFSIDWEFYEDIQYFPNSLQYLRWDNYKLSVLPKQFQASNLVALEMSCCSLKQLWEAGERKVLHKLRFLDLSWSLLRTFDLGLTPNIEILNLDHCRDLVEFHMPLQCPKLKSLNLNFSKLSTLDLSLVPNIEALNLIECVDLVKLDIPSECPQLKLLEASSLKLRSLDLRLVPNIATLNLEECKDLVELEMPRECPQLKYLVLSSPAFRTLSLWCGPTSNIETFKQEECDYLVEFDMVLECPQLKSLILSVPTLRTLDIRSIQNLKRLSLQECYYLVELCMPDGCIMLESIYIKRCLELKTLDLRQSPNLERLHLEECSSLLKLHVPVGGLKKLIDLEAKGFLRFTDLNIQKSYGLFFELTLHGNLVDICPLHPDNNFPKYEFECSYKEDLPSSNGNIEKLISIGLSCACIDFESFSESICDLKHLGGLKLKGSIPEVPKDLDRLQCLERLTLLSTSIKYLPDSILLLKHLKRLTLNYCVLLEKLPEDLGRLDCLEELYFNSLKIKHLPDSICMLKHLKSLKLEYCELLVKLPEDLGRLECLERLYLNSLKIKRLPDSICMLKHLKSLTLEYCELLEKLPEDFGRIECLQELILSSIKIKHLPDSICMLKHLKSLTLISCLLLEKLPEDLGRLECLERLCFNSLKIKHLPDNICFLKQLKSLELFYCELLEKLPQDLGRLECLQTLKLQGCIVLRDIPNSICRLKSLKRFSLFNCNRVEELPNELGRLECLKELDIRGSCINNLPQSILILQGLQIRRDEEETHTTASTGIAANTHTTASTGTTTNTGTTANTGTNASTGITAKVVLHPNNVIFPEDNVANRECRVLNPSPESRTYLVEQLPNKFSVLAPYIEDSNPNDLLQFQMRLP</sequence>